<protein>
    <recommendedName>
        <fullName evidence="9">Kinesin motor domain-containing protein</fullName>
    </recommendedName>
</protein>
<feature type="compositionally biased region" description="Low complexity" evidence="8">
    <location>
        <begin position="1624"/>
        <end position="1642"/>
    </location>
</feature>
<feature type="compositionally biased region" description="Gly residues" evidence="8">
    <location>
        <begin position="815"/>
        <end position="825"/>
    </location>
</feature>
<organism evidence="10 11">
    <name type="scientific">Polyrhizophydium stewartii</name>
    <dbReference type="NCBI Taxonomy" id="2732419"/>
    <lineage>
        <taxon>Eukaryota</taxon>
        <taxon>Fungi</taxon>
        <taxon>Fungi incertae sedis</taxon>
        <taxon>Chytridiomycota</taxon>
        <taxon>Chytridiomycota incertae sedis</taxon>
        <taxon>Chytridiomycetes</taxon>
        <taxon>Rhizophydiales</taxon>
        <taxon>Rhizophydiales incertae sedis</taxon>
        <taxon>Polyrhizophydium</taxon>
    </lineage>
</organism>
<feature type="compositionally biased region" description="Gly residues" evidence="8">
    <location>
        <begin position="1693"/>
        <end position="1702"/>
    </location>
</feature>
<gene>
    <name evidence="10" type="ORF">HK105_203059</name>
</gene>
<dbReference type="Gene3D" id="3.40.850.10">
    <property type="entry name" value="Kinesin motor domain"/>
    <property type="match status" value="1"/>
</dbReference>
<dbReference type="Pfam" id="PF00225">
    <property type="entry name" value="Kinesin"/>
    <property type="match status" value="1"/>
</dbReference>
<feature type="coiled-coil region" evidence="7">
    <location>
        <begin position="841"/>
        <end position="1017"/>
    </location>
</feature>
<dbReference type="SMART" id="SM00129">
    <property type="entry name" value="KISc"/>
    <property type="match status" value="1"/>
</dbReference>
<feature type="region of interest" description="Disordered" evidence="8">
    <location>
        <begin position="610"/>
        <end position="634"/>
    </location>
</feature>
<dbReference type="Proteomes" id="UP001527925">
    <property type="component" value="Unassembled WGS sequence"/>
</dbReference>
<evidence type="ECO:0000256" key="7">
    <source>
        <dbReference type="SAM" id="Coils"/>
    </source>
</evidence>
<feature type="compositionally biased region" description="Polar residues" evidence="8">
    <location>
        <begin position="1591"/>
        <end position="1603"/>
    </location>
</feature>
<evidence type="ECO:0000256" key="3">
    <source>
        <dbReference type="ARBA" id="ARBA00022741"/>
    </source>
</evidence>
<dbReference type="InterPro" id="IPR036961">
    <property type="entry name" value="Kinesin_motor_dom_sf"/>
</dbReference>
<comment type="similarity">
    <text evidence="6">Belongs to the TRAFAC class myosin-kinesin ATPase superfamily. Kinesin family.</text>
</comment>
<keyword evidence="5 7" id="KW-0175">Coiled coil</keyword>
<evidence type="ECO:0000256" key="6">
    <source>
        <dbReference type="PROSITE-ProRule" id="PRU00283"/>
    </source>
</evidence>
<feature type="region of interest" description="Disordered" evidence="8">
    <location>
        <begin position="1486"/>
        <end position="1747"/>
    </location>
</feature>
<feature type="coiled-coil region" evidence="7">
    <location>
        <begin position="1281"/>
        <end position="1343"/>
    </location>
</feature>
<dbReference type="InterPro" id="IPR027640">
    <property type="entry name" value="Kinesin-like_fam"/>
</dbReference>
<feature type="compositionally biased region" description="Basic and acidic residues" evidence="8">
    <location>
        <begin position="264"/>
        <end position="273"/>
    </location>
</feature>
<dbReference type="InterPro" id="IPR001752">
    <property type="entry name" value="Kinesin_motor_dom"/>
</dbReference>
<comment type="caution">
    <text evidence="10">The sequence shown here is derived from an EMBL/GenBank/DDBJ whole genome shotgun (WGS) entry which is preliminary data.</text>
</comment>
<reference evidence="10 11" key="1">
    <citation type="submission" date="2023-09" db="EMBL/GenBank/DDBJ databases">
        <title>Pangenome analysis of Batrachochytrium dendrobatidis and related Chytrids.</title>
        <authorList>
            <person name="Yacoub M.N."/>
            <person name="Stajich J.E."/>
            <person name="James T.Y."/>
        </authorList>
    </citation>
    <scope>NUCLEOTIDE SEQUENCE [LARGE SCALE GENOMIC DNA]</scope>
    <source>
        <strain evidence="10 11">JEL0888</strain>
    </source>
</reference>
<dbReference type="PRINTS" id="PR00380">
    <property type="entry name" value="KINESINHEAVY"/>
</dbReference>
<feature type="coiled-coil region" evidence="7">
    <location>
        <begin position="518"/>
        <end position="545"/>
    </location>
</feature>
<dbReference type="PROSITE" id="PS00411">
    <property type="entry name" value="KINESIN_MOTOR_1"/>
    <property type="match status" value="1"/>
</dbReference>
<feature type="compositionally biased region" description="Low complexity" evidence="8">
    <location>
        <begin position="1682"/>
        <end position="1692"/>
    </location>
</feature>
<feature type="compositionally biased region" description="Gly residues" evidence="8">
    <location>
        <begin position="1084"/>
        <end position="1097"/>
    </location>
</feature>
<sequence length="1779" mass="188295">MASTSVRVAVRVRPMAAKELLANSTECISYIPGTTQLVVGGTGTTSAAAFGGPAGAPPESTNWMAPKSFTFDHVFDPLTTQDTVYADCVAPLVDRFLEGFNATTGSGKTYSMGIGLEGVSASASPHSQGIVPRAVTSIFDRLRQMQRENPSSKAQVFVSFLELYNEELVDLLNPRPRTALPPNMQPSIREDGTGKIVWLNVKEEEVKSPEELLSALQRGTLCRTTGSTDMNATSSRSHAIFTVTLRQEKSVSLPGTQSLADADPSEHAVDADMRTSTNSAASHGGASAVQTLVSKFHFVDLAGSERLKRTNAEGDRKKEGISINQGLLALGNVISALGDETRRSSHVPYRDSRLTRMLQDSLGGNSQTLMLACVSPSDLNYAETVNTLNYANRARNIKNRVIINQEWQTAGGAGGMAGGGDKDREIKSLRQTVSQLRTELAMIRATGSSAVGGGGGGGGGGDTNMNGVEGAAMRSGGMDQREIQYYQRRERDVMAELEMYKNAQRTVRFGMDSVQFRCNRLVARVRELSQQLAQVSMERDAAVLEKSRLLRPGLKLRVRGDDAILGSAPAPAAEADSVAQIRSDAQDSSGPQNMVVVGDGDDMIEEITAGDGCSTRRAGPARPGGLDGTGDAADGAGQGALIDVAQRMSTDPGLADVHQVVQGYISALSTLRLQLAETEDKLAWQTEAMTKLSRRGARFAEPVLAWTEAEDKELGISSAPVVKPIMAMRAKHASADIEHEKSLLKGLRDNPLIKRMLDADLHGADPAASAAGSMGELGSGVSLAGKGREAHILDSSLDFGGLGSGELLGDPDFGSPGGDADGGDGGLDEPPSTDPDMYVLINKIQNDIAEHEALVERIHRRDAEYEVMKKAYEQKLNVLQSQLQQFQRERDQALKRFQEASGLSKKDRAGSIAAAKSKYDEEKRRLDSQIAEYKRKLGDNSRMQTTNRSRSDQLTKELQSTIEALKNEKARMLQELRKEAQRNRDMTTANQREIARLRRKERAAAETAKRLERSNQLQRAMLKKRNEEVSKSQSKLKSILQLLKRSSTPNRVFKSLTGLASGGGSGSQSPVGKRSSGASRPTSGRGGNGGGGNGGGRGMRRVLSGAAVSEFLAGISSPIKMSTESIAMSMPSIEVRSQFKKQMVDKEIAACVLSRRTQAMLEKHKQARQRLVGEQRELIAERTRVVEADYKRTGEYRPDEPQYMDERLQVIDVEISDLDKKIGSLEELGRRHTTMLDFQSTPASPPRESMAEDVDLSWENALNLVRSLDRLELEAVAGLLLEDIIAMRVNAEELQEKLEDRDNVVSQLKRMVDVLRVAALAHSQELERQRQEAAQAIEAAVASAMARLGSAAPSASVQSMSTPTTLGTMVSSAESLHEADAGFGATAAGGASGFTGGGATFEQQMLAGSVPFTRFSTGGEVVEDIADESHDMDMDPSFEGHLAARVVRSADAAAGAASGAAAGAASGAAAGAASGAAAGAGQGRAAFGRSSQSFGDASMHVDEPEEGRRLRSGRVLRDAPSSDSLRTRTRARSRADLGGSAAGQSLHPIHGRAKSPSPGPGLQRHGSLVHQGFGAQGSSGSQQALLPRRSWSPSRTASVTAQMAQDRRQSHSPTRSHTISVPDHAMAGMSSSHGGAAEAGAADVRRKSVRELSPMRGRGSVSSLSDAFHAGEAGRPPHARPQRSNSTSASSGAGAGGGGGGRRVAAQDQGAGTGAGAGAGPGPQHAQGHAGPAPLRQRLSSSPASQAKVITRVTVDKDALLGDVAAGGAAAAGPGAGTQ</sequence>
<keyword evidence="3" id="KW-0547">Nucleotide-binding</keyword>
<evidence type="ECO:0000256" key="4">
    <source>
        <dbReference type="ARBA" id="ARBA00022840"/>
    </source>
</evidence>
<feature type="region of interest" description="Disordered" evidence="8">
    <location>
        <begin position="808"/>
        <end position="836"/>
    </location>
</feature>
<feature type="domain" description="Kinesin motor" evidence="9">
    <location>
        <begin position="5"/>
        <end position="397"/>
    </location>
</feature>
<feature type="compositionally biased region" description="Basic and acidic residues" evidence="8">
    <location>
        <begin position="1499"/>
        <end position="1509"/>
    </location>
</feature>
<evidence type="ECO:0000256" key="8">
    <source>
        <dbReference type="SAM" id="MobiDB-lite"/>
    </source>
</evidence>
<proteinExistence type="inferred from homology"/>
<dbReference type="PROSITE" id="PS50067">
    <property type="entry name" value="KINESIN_MOTOR_2"/>
    <property type="match status" value="1"/>
</dbReference>
<evidence type="ECO:0000313" key="11">
    <source>
        <dbReference type="Proteomes" id="UP001527925"/>
    </source>
</evidence>
<keyword evidence="11" id="KW-1185">Reference proteome</keyword>
<evidence type="ECO:0000256" key="5">
    <source>
        <dbReference type="ARBA" id="ARBA00023054"/>
    </source>
</evidence>
<name>A0ABR4NCY9_9FUNG</name>
<feature type="region of interest" description="Disordered" evidence="8">
    <location>
        <begin position="1054"/>
        <end position="1100"/>
    </location>
</feature>
<feature type="compositionally biased region" description="Low complexity" evidence="8">
    <location>
        <begin position="1722"/>
        <end position="1734"/>
    </location>
</feature>
<comment type="subcellular location">
    <subcellularLocation>
        <location evidence="1">Cytoplasm</location>
    </subcellularLocation>
</comment>
<keyword evidence="4" id="KW-0067">ATP-binding</keyword>
<comment type="caution">
    <text evidence="6">Lacks conserved residue(s) required for the propagation of feature annotation.</text>
</comment>
<dbReference type="PANTHER" id="PTHR47969:SF15">
    <property type="entry name" value="CHROMOSOME-ASSOCIATED KINESIN KIF4A-RELATED"/>
    <property type="match status" value="1"/>
</dbReference>
<dbReference type="InterPro" id="IPR027417">
    <property type="entry name" value="P-loop_NTPase"/>
</dbReference>
<accession>A0ABR4NCY9</accession>
<dbReference type="SUPFAM" id="SSF52540">
    <property type="entry name" value="P-loop containing nucleoside triphosphate hydrolases"/>
    <property type="match status" value="1"/>
</dbReference>
<keyword evidence="2" id="KW-0963">Cytoplasm</keyword>
<evidence type="ECO:0000313" key="10">
    <source>
        <dbReference type="EMBL" id="KAL2917395.1"/>
    </source>
</evidence>
<dbReference type="Pfam" id="PF25764">
    <property type="entry name" value="KIF21A_4th"/>
    <property type="match status" value="1"/>
</dbReference>
<dbReference type="InterPro" id="IPR019821">
    <property type="entry name" value="Kinesin_motor_CS"/>
</dbReference>
<dbReference type="EMBL" id="JADGIZ020000011">
    <property type="protein sequence ID" value="KAL2917395.1"/>
    <property type="molecule type" value="Genomic_DNA"/>
</dbReference>
<feature type="region of interest" description="Disordered" evidence="8">
    <location>
        <begin position="252"/>
        <end position="284"/>
    </location>
</feature>
<evidence type="ECO:0000259" key="9">
    <source>
        <dbReference type="PROSITE" id="PS50067"/>
    </source>
</evidence>
<feature type="compositionally biased region" description="Low complexity" evidence="8">
    <location>
        <begin position="1571"/>
        <end position="1584"/>
    </location>
</feature>
<evidence type="ECO:0000256" key="1">
    <source>
        <dbReference type="ARBA" id="ARBA00004496"/>
    </source>
</evidence>
<evidence type="ECO:0000256" key="2">
    <source>
        <dbReference type="ARBA" id="ARBA00022490"/>
    </source>
</evidence>
<feature type="compositionally biased region" description="Gly residues" evidence="8">
    <location>
        <begin position="1711"/>
        <end position="1721"/>
    </location>
</feature>
<dbReference type="PANTHER" id="PTHR47969">
    <property type="entry name" value="CHROMOSOME-ASSOCIATED KINESIN KIF4A-RELATED"/>
    <property type="match status" value="1"/>
</dbReference>